<protein>
    <recommendedName>
        <fullName evidence="3">Secreted protein</fullName>
    </recommendedName>
</protein>
<evidence type="ECO:0000313" key="2">
    <source>
        <dbReference type="Proteomes" id="UP001635788"/>
    </source>
</evidence>
<evidence type="ECO:0000313" key="1">
    <source>
        <dbReference type="EMBL" id="MFN6507445.1"/>
    </source>
</evidence>
<organism evidence="1 2">
    <name type="scientific">Xanthomonas translucens pv. translucens</name>
    <dbReference type="NCBI Taxonomy" id="134875"/>
    <lineage>
        <taxon>Bacteria</taxon>
        <taxon>Pseudomonadati</taxon>
        <taxon>Pseudomonadota</taxon>
        <taxon>Gammaproteobacteria</taxon>
        <taxon>Lysobacterales</taxon>
        <taxon>Lysobacteraceae</taxon>
        <taxon>Xanthomonas</taxon>
        <taxon>Xanthomonas translucens group</taxon>
    </lineage>
</organism>
<dbReference type="RefSeq" id="WP_269112995.1">
    <property type="nucleotide sequence ID" value="NZ_CP064001.1"/>
</dbReference>
<reference evidence="1 2" key="1">
    <citation type="submission" date="2024-12" db="EMBL/GenBank/DDBJ databases">
        <authorList>
            <person name="Alaofin S."/>
            <person name="Velasco D."/>
            <person name="Li D."/>
            <person name="Baldwin T."/>
            <person name="Liu Z."/>
            <person name="Schachterle J.K."/>
        </authorList>
    </citation>
    <scope>NUCLEOTIDE SEQUENCE [LARGE SCALE GENOMIC DNA]</scope>
    <source>
        <strain evidence="1 2">B1</strain>
    </source>
</reference>
<evidence type="ECO:0008006" key="3">
    <source>
        <dbReference type="Google" id="ProtNLM"/>
    </source>
</evidence>
<gene>
    <name evidence="1" type="ORF">ACK3FC_09470</name>
</gene>
<comment type="caution">
    <text evidence="1">The sequence shown here is derived from an EMBL/GenBank/DDBJ whole genome shotgun (WGS) entry which is preliminary data.</text>
</comment>
<proteinExistence type="predicted"/>
<accession>A0ABW9KUI4</accession>
<dbReference type="Proteomes" id="UP001635788">
    <property type="component" value="Unassembled WGS sequence"/>
</dbReference>
<dbReference type="EMBL" id="JBKAMQ010000002">
    <property type="protein sequence ID" value="MFN6507445.1"/>
    <property type="molecule type" value="Genomic_DNA"/>
</dbReference>
<sequence length="42" mass="4415">MRSKVELIYCVMVVATAVLAGVMKCTASAACSRCGDLVDSFD</sequence>
<name>A0ABW9KUI4_XANCT</name>
<keyword evidence="2" id="KW-1185">Reference proteome</keyword>